<sequence length="207" mass="23491">MGLEEILVKKPALNEDPIAEKRKKILQALEKCNEDLEALKKIIRRVQSSDTRLQPPKGGGVGGNEQHSMDMKAEELSPVCVLDEFPRSPLTLSSFSKVQNNGIVHAPQQRNTSSSKKPGEDDHTIVYRSLRREGTVSPGWITRAKLQSVDEVCNDIAWGEKREVERIGLVLEDCICRDLIEEYVKELMKRCCMYSLPLEACKRRLLF</sequence>
<evidence type="ECO:0000256" key="1">
    <source>
        <dbReference type="SAM" id="MobiDB-lite"/>
    </source>
</evidence>
<feature type="region of interest" description="Disordered" evidence="1">
    <location>
        <begin position="47"/>
        <end position="66"/>
    </location>
</feature>
<dbReference type="Proteomes" id="UP000834106">
    <property type="component" value="Chromosome 19"/>
</dbReference>
<name>A0AAD2ECM8_9LAMI</name>
<dbReference type="PANTHER" id="PTHR37234">
    <property type="entry name" value="OS03G0319200 PROTEIN"/>
    <property type="match status" value="1"/>
</dbReference>
<dbReference type="AlphaFoldDB" id="A0AAD2ECM8"/>
<evidence type="ECO:0000313" key="2">
    <source>
        <dbReference type="EMBL" id="CAI9782905.1"/>
    </source>
</evidence>
<protein>
    <submittedName>
        <fullName evidence="2">Uncharacterized protein</fullName>
    </submittedName>
</protein>
<dbReference type="PANTHER" id="PTHR37234:SF1">
    <property type="entry name" value="OS03G0319200 PROTEIN"/>
    <property type="match status" value="1"/>
</dbReference>
<dbReference type="EMBL" id="OU503054">
    <property type="protein sequence ID" value="CAI9782905.1"/>
    <property type="molecule type" value="Genomic_DNA"/>
</dbReference>
<keyword evidence="3" id="KW-1185">Reference proteome</keyword>
<accession>A0AAD2ECM8</accession>
<reference evidence="2" key="1">
    <citation type="submission" date="2023-05" db="EMBL/GenBank/DDBJ databases">
        <authorList>
            <person name="Huff M."/>
        </authorList>
    </citation>
    <scope>NUCLEOTIDE SEQUENCE</scope>
</reference>
<evidence type="ECO:0000313" key="3">
    <source>
        <dbReference type="Proteomes" id="UP000834106"/>
    </source>
</evidence>
<proteinExistence type="predicted"/>
<organism evidence="2 3">
    <name type="scientific">Fraxinus pennsylvanica</name>
    <dbReference type="NCBI Taxonomy" id="56036"/>
    <lineage>
        <taxon>Eukaryota</taxon>
        <taxon>Viridiplantae</taxon>
        <taxon>Streptophyta</taxon>
        <taxon>Embryophyta</taxon>
        <taxon>Tracheophyta</taxon>
        <taxon>Spermatophyta</taxon>
        <taxon>Magnoliopsida</taxon>
        <taxon>eudicotyledons</taxon>
        <taxon>Gunneridae</taxon>
        <taxon>Pentapetalae</taxon>
        <taxon>asterids</taxon>
        <taxon>lamiids</taxon>
        <taxon>Lamiales</taxon>
        <taxon>Oleaceae</taxon>
        <taxon>Oleeae</taxon>
        <taxon>Fraxinus</taxon>
    </lineage>
</organism>
<gene>
    <name evidence="2" type="ORF">FPE_LOCUS30335</name>
</gene>